<accession>A0ABW1HBY6</accession>
<dbReference type="PANTHER" id="PTHR16305">
    <property type="entry name" value="TESTICULAR SOLUBLE ADENYLYL CYCLASE"/>
    <property type="match status" value="1"/>
</dbReference>
<dbReference type="SUPFAM" id="SSF48452">
    <property type="entry name" value="TPR-like"/>
    <property type="match status" value="1"/>
</dbReference>
<protein>
    <submittedName>
        <fullName evidence="4">LuxR C-terminal-related transcriptional regulator</fullName>
    </submittedName>
</protein>
<dbReference type="PANTHER" id="PTHR16305:SF35">
    <property type="entry name" value="TRANSCRIPTIONAL ACTIVATOR DOMAIN"/>
    <property type="match status" value="1"/>
</dbReference>
<dbReference type="RefSeq" id="WP_377514412.1">
    <property type="nucleotide sequence ID" value="NZ_JBHSQS010000015.1"/>
</dbReference>
<dbReference type="InterPro" id="IPR036388">
    <property type="entry name" value="WH-like_DNA-bd_sf"/>
</dbReference>
<evidence type="ECO:0000256" key="2">
    <source>
        <dbReference type="ARBA" id="ARBA00022840"/>
    </source>
</evidence>
<evidence type="ECO:0000259" key="3">
    <source>
        <dbReference type="PROSITE" id="PS50043"/>
    </source>
</evidence>
<dbReference type="Gene3D" id="3.40.50.300">
    <property type="entry name" value="P-loop containing nucleotide triphosphate hydrolases"/>
    <property type="match status" value="1"/>
</dbReference>
<name>A0ABW1HBY6_9ACTN</name>
<dbReference type="SUPFAM" id="SSF52540">
    <property type="entry name" value="P-loop containing nucleoside triphosphate hydrolases"/>
    <property type="match status" value="1"/>
</dbReference>
<dbReference type="EMBL" id="JBHSQS010000015">
    <property type="protein sequence ID" value="MFC5926206.1"/>
    <property type="molecule type" value="Genomic_DNA"/>
</dbReference>
<dbReference type="InterPro" id="IPR016032">
    <property type="entry name" value="Sig_transdc_resp-reg_C-effctor"/>
</dbReference>
<evidence type="ECO:0000313" key="5">
    <source>
        <dbReference type="Proteomes" id="UP001596226"/>
    </source>
</evidence>
<feature type="domain" description="HTH luxR-type" evidence="3">
    <location>
        <begin position="856"/>
        <end position="921"/>
    </location>
</feature>
<keyword evidence="1" id="KW-0547">Nucleotide-binding</keyword>
<dbReference type="Gene3D" id="1.10.10.10">
    <property type="entry name" value="Winged helix-like DNA-binding domain superfamily/Winged helix DNA-binding domain"/>
    <property type="match status" value="1"/>
</dbReference>
<gene>
    <name evidence="4" type="ORF">ACFQGL_22990</name>
</gene>
<keyword evidence="2" id="KW-0067">ATP-binding</keyword>
<comment type="caution">
    <text evidence="4">The sequence shown here is derived from an EMBL/GenBank/DDBJ whole genome shotgun (WGS) entry which is preliminary data.</text>
</comment>
<dbReference type="InterPro" id="IPR000792">
    <property type="entry name" value="Tscrpt_reg_LuxR_C"/>
</dbReference>
<dbReference type="InterPro" id="IPR041664">
    <property type="entry name" value="AAA_16"/>
</dbReference>
<dbReference type="SUPFAM" id="SSF46894">
    <property type="entry name" value="C-terminal effector domain of the bipartite response regulators"/>
    <property type="match status" value="1"/>
</dbReference>
<dbReference type="PRINTS" id="PR00038">
    <property type="entry name" value="HTHLUXR"/>
</dbReference>
<evidence type="ECO:0000313" key="4">
    <source>
        <dbReference type="EMBL" id="MFC5926206.1"/>
    </source>
</evidence>
<evidence type="ECO:0000256" key="1">
    <source>
        <dbReference type="ARBA" id="ARBA00022741"/>
    </source>
</evidence>
<sequence length="942" mass="100230">MNISEEELAPTPAGDPLEPLVGRNCALDLFDRALAGVRDGQPTMIEFVGDPGTGKTRLLREVAARARRAGVPVLAAGRDCDQVERVLSTLLDAPTSRPTPAGAAAPGSASAGGPLVLLLDDLHATSLAAAALLGQLAQAPPRGLLWITAYRPRQMPSRTTAALAAGIHLSRRAVTLTPLDPASVAALLGLPEGRAAQRVHALSGGVPRYVLAYRPGALDGPVAALRGLPAELPVDVTGAVQLDVDGLTDEQRRMLEATSVCAEGFEPTLAAALAGHPPECASDLLDALVAADLLRTDATEASTLRFRHEVDRTVVYRSLSPGRRRRLHATAATVLRDLGHPVIRYAEHLSASGQCAEPAAADALIEAAESGLVPRLDAIRWLANVQRLLPAAGPTDPRRIRLDFAMADALVGAGQLRQARTLLQELTRRPLADCDQRLRALVARARVERLLGRPFDAYALLLPRRDERVDSYSRFLLTTEAAIAGVLCGSSGAGEHARGLDLLAEQTGEPVCGTTAAVVQSFVAAYADCGIRVKETLDRASAEVDAFADTDLARYPDLLALLGWAEYFHEREQSALHHFDRALDICCRAGLVALTPWLLAGRCLVTARLGNLDRARVEGEDAEEVAVAMGIDPLVGLARAYRAIAVAWRSGPVAVRQLADTAVLDAGSRRENWYDGASQRVAIRLRFLAGDRAGSTSALLRACGGKDLNQVELTNRACWASALAEMAHKSGRRDEARCWLDVAERYSASLGLRGQTALTRTARARLTLEADPRRAAELAAAAADTFATLGWRLEEASARLVRARALCEAREWAAAEVELAETRRIAELVDSPPLRRAVAGEQSRAAGAAGRLPDAAAGGELTLTRREWDIARLVAAGASNAEAADQVYVTVKTVEAHLTRIFRKTGVSSRAGLAALLVSGAVGHRGSGEDRVVAPRRTRFDH</sequence>
<dbReference type="Proteomes" id="UP001596226">
    <property type="component" value="Unassembled WGS sequence"/>
</dbReference>
<keyword evidence="5" id="KW-1185">Reference proteome</keyword>
<dbReference type="PROSITE" id="PS50043">
    <property type="entry name" value="HTH_LUXR_2"/>
    <property type="match status" value="1"/>
</dbReference>
<organism evidence="4 5">
    <name type="scientific">Micromonospora vulcania</name>
    <dbReference type="NCBI Taxonomy" id="1441873"/>
    <lineage>
        <taxon>Bacteria</taxon>
        <taxon>Bacillati</taxon>
        <taxon>Actinomycetota</taxon>
        <taxon>Actinomycetes</taxon>
        <taxon>Micromonosporales</taxon>
        <taxon>Micromonosporaceae</taxon>
        <taxon>Micromonospora</taxon>
    </lineage>
</organism>
<dbReference type="InterPro" id="IPR011990">
    <property type="entry name" value="TPR-like_helical_dom_sf"/>
</dbReference>
<dbReference type="SMART" id="SM00421">
    <property type="entry name" value="HTH_LUXR"/>
    <property type="match status" value="1"/>
</dbReference>
<dbReference type="Pfam" id="PF00196">
    <property type="entry name" value="GerE"/>
    <property type="match status" value="1"/>
</dbReference>
<dbReference type="InterPro" id="IPR027417">
    <property type="entry name" value="P-loop_NTPase"/>
</dbReference>
<reference evidence="5" key="1">
    <citation type="journal article" date="2019" name="Int. J. Syst. Evol. Microbiol.">
        <title>The Global Catalogue of Microorganisms (GCM) 10K type strain sequencing project: providing services to taxonomists for standard genome sequencing and annotation.</title>
        <authorList>
            <consortium name="The Broad Institute Genomics Platform"/>
            <consortium name="The Broad Institute Genome Sequencing Center for Infectious Disease"/>
            <person name="Wu L."/>
            <person name="Ma J."/>
        </authorList>
    </citation>
    <scope>NUCLEOTIDE SEQUENCE [LARGE SCALE GENOMIC DNA]</scope>
    <source>
        <strain evidence="5">CGMCC 4.7144</strain>
    </source>
</reference>
<proteinExistence type="predicted"/>
<dbReference type="Pfam" id="PF13191">
    <property type="entry name" value="AAA_16"/>
    <property type="match status" value="1"/>
</dbReference>